<proteinExistence type="predicted"/>
<dbReference type="Gene3D" id="3.90.1150.30">
    <property type="match status" value="1"/>
</dbReference>
<sequence length="129" mass="14652">MTHPLMFDDADPVLARVRAIALALPEAAEKITHGRPTFFTVKTFAFYGGSPRGEVGDRHDQAVLFHPDPADEPALRQDPRIWEPSYLWPHGWLAIDLDDDTDWYEIAELLDASYRASAPRRLVKLLDAR</sequence>
<dbReference type="InterPro" id="IPR038056">
    <property type="entry name" value="YjbR-like_sf"/>
</dbReference>
<dbReference type="OrthoDB" id="8479417at2"/>
<dbReference type="KEGG" id="maur:BOH66_01820"/>
<dbReference type="InterPro" id="IPR058532">
    <property type="entry name" value="YjbR/MT2646/Rv2570-like"/>
</dbReference>
<evidence type="ECO:0000313" key="1">
    <source>
        <dbReference type="EMBL" id="APZ33171.1"/>
    </source>
</evidence>
<keyword evidence="1" id="KW-0808">Transferase</keyword>
<accession>A0A1P8U4Z8</accession>
<organism evidence="1 2">
    <name type="scientific">Microbacterium aurum</name>
    <dbReference type="NCBI Taxonomy" id="36805"/>
    <lineage>
        <taxon>Bacteria</taxon>
        <taxon>Bacillati</taxon>
        <taxon>Actinomycetota</taxon>
        <taxon>Actinomycetes</taxon>
        <taxon>Micrococcales</taxon>
        <taxon>Microbacteriaceae</taxon>
        <taxon>Microbacterium</taxon>
    </lineage>
</organism>
<dbReference type="SUPFAM" id="SSF142906">
    <property type="entry name" value="YjbR-like"/>
    <property type="match status" value="1"/>
</dbReference>
<protein>
    <submittedName>
        <fullName evidence="1">Phosphoribosylglycinamide formyltransferase</fullName>
    </submittedName>
</protein>
<reference evidence="1 2" key="1">
    <citation type="submission" date="2016-12" db="EMBL/GenBank/DDBJ databases">
        <title>Complete genome sequence of Microbacterium aurum KACC 15219.</title>
        <authorList>
            <person name="Jung Y."/>
            <person name="Shin J.-H."/>
            <person name="Lee Y.-J."/>
            <person name="Yi H."/>
            <person name="Bahn Y.-S."/>
            <person name="Kim J.F."/>
            <person name="Lee D.-W."/>
        </authorList>
    </citation>
    <scope>NUCLEOTIDE SEQUENCE [LARGE SCALE GENOMIC DNA]</scope>
    <source>
        <strain evidence="1 2">KACC 15219</strain>
    </source>
</reference>
<dbReference type="RefSeq" id="WP_076688753.1">
    <property type="nucleotide sequence ID" value="NZ_CP018762.1"/>
</dbReference>
<dbReference type="STRING" id="36805.BOH66_01820"/>
<dbReference type="AlphaFoldDB" id="A0A1P8U4Z8"/>
<dbReference type="Pfam" id="PF04237">
    <property type="entry name" value="YjbR"/>
    <property type="match status" value="1"/>
</dbReference>
<dbReference type="Proteomes" id="UP000187185">
    <property type="component" value="Chromosome"/>
</dbReference>
<evidence type="ECO:0000313" key="2">
    <source>
        <dbReference type="Proteomes" id="UP000187185"/>
    </source>
</evidence>
<dbReference type="GO" id="GO:0016740">
    <property type="term" value="F:transferase activity"/>
    <property type="evidence" value="ECO:0007669"/>
    <property type="project" value="UniProtKB-KW"/>
</dbReference>
<keyword evidence="2" id="KW-1185">Reference proteome</keyword>
<dbReference type="EMBL" id="CP018762">
    <property type="protein sequence ID" value="APZ33171.1"/>
    <property type="molecule type" value="Genomic_DNA"/>
</dbReference>
<gene>
    <name evidence="1" type="ORF">BOH66_01820</name>
</gene>
<name>A0A1P8U4Z8_9MICO</name>